<dbReference type="Pfam" id="PF01494">
    <property type="entry name" value="FAD_binding_3"/>
    <property type="match status" value="1"/>
</dbReference>
<evidence type="ECO:0000313" key="6">
    <source>
        <dbReference type="EMBL" id="GAA1743281.1"/>
    </source>
</evidence>
<dbReference type="EMBL" id="BAAAME010000004">
    <property type="protein sequence ID" value="GAA1743281.1"/>
    <property type="molecule type" value="Genomic_DNA"/>
</dbReference>
<dbReference type="InterPro" id="IPR002938">
    <property type="entry name" value="FAD-bd"/>
</dbReference>
<dbReference type="InterPro" id="IPR036188">
    <property type="entry name" value="FAD/NAD-bd_sf"/>
</dbReference>
<evidence type="ECO:0000259" key="5">
    <source>
        <dbReference type="Pfam" id="PF01494"/>
    </source>
</evidence>
<protein>
    <submittedName>
        <fullName evidence="6">FAD-dependent oxidoreductase</fullName>
    </submittedName>
</protein>
<accession>A0ABN2JY00</accession>
<dbReference type="PANTHER" id="PTHR46496:SF1">
    <property type="entry name" value="ZEAXANTHIN EPOXIDASE, CHLOROPLASTIC"/>
    <property type="match status" value="1"/>
</dbReference>
<proteinExistence type="predicted"/>
<dbReference type="PRINTS" id="PR00420">
    <property type="entry name" value="RNGMNOXGNASE"/>
</dbReference>
<name>A0ABN2JY00_9ACTN</name>
<reference evidence="6 7" key="1">
    <citation type="journal article" date="2019" name="Int. J. Syst. Evol. Microbiol.">
        <title>The Global Catalogue of Microorganisms (GCM) 10K type strain sequencing project: providing services to taxonomists for standard genome sequencing and annotation.</title>
        <authorList>
            <consortium name="The Broad Institute Genomics Platform"/>
            <consortium name="The Broad Institute Genome Sequencing Center for Infectious Disease"/>
            <person name="Wu L."/>
            <person name="Ma J."/>
        </authorList>
    </citation>
    <scope>NUCLEOTIDE SEQUENCE [LARGE SCALE GENOMIC DNA]</scope>
    <source>
        <strain evidence="6 7">JCM 13518</strain>
    </source>
</reference>
<organism evidence="6 7">
    <name type="scientific">Aeromicrobium alkaliterrae</name>
    <dbReference type="NCBI Taxonomy" id="302168"/>
    <lineage>
        <taxon>Bacteria</taxon>
        <taxon>Bacillati</taxon>
        <taxon>Actinomycetota</taxon>
        <taxon>Actinomycetes</taxon>
        <taxon>Propionibacteriales</taxon>
        <taxon>Nocardioidaceae</taxon>
        <taxon>Aeromicrobium</taxon>
    </lineage>
</organism>
<keyword evidence="7" id="KW-1185">Reference proteome</keyword>
<keyword evidence="3" id="KW-0274">FAD</keyword>
<evidence type="ECO:0000256" key="3">
    <source>
        <dbReference type="ARBA" id="ARBA00022827"/>
    </source>
</evidence>
<keyword evidence="2" id="KW-0285">Flavoprotein</keyword>
<feature type="domain" description="FAD-binding" evidence="5">
    <location>
        <begin position="3"/>
        <end position="308"/>
    </location>
</feature>
<comment type="cofactor">
    <cofactor evidence="1">
        <name>FAD</name>
        <dbReference type="ChEBI" id="CHEBI:57692"/>
    </cofactor>
</comment>
<dbReference type="Gene3D" id="3.50.50.60">
    <property type="entry name" value="FAD/NAD(P)-binding domain"/>
    <property type="match status" value="1"/>
</dbReference>
<gene>
    <name evidence="6" type="ORF">GCM10009710_24190</name>
</gene>
<dbReference type="SUPFAM" id="SSF51905">
    <property type="entry name" value="FAD/NAD(P)-binding domain"/>
    <property type="match status" value="1"/>
</dbReference>
<evidence type="ECO:0000313" key="7">
    <source>
        <dbReference type="Proteomes" id="UP001501057"/>
    </source>
</evidence>
<evidence type="ECO:0000256" key="2">
    <source>
        <dbReference type="ARBA" id="ARBA00022630"/>
    </source>
</evidence>
<comment type="caution">
    <text evidence="6">The sequence shown here is derived from an EMBL/GenBank/DDBJ whole genome shotgun (WGS) entry which is preliminary data.</text>
</comment>
<evidence type="ECO:0000256" key="1">
    <source>
        <dbReference type="ARBA" id="ARBA00001974"/>
    </source>
</evidence>
<sequence length="359" mass="37662">MERVVVVGAGLAGLTFAAAMRRRGLEVEVRDERPALGGGAGLTIWPNALAALDAIGLGDVVRDLGEPAASATIRRADGSLVRRLDPVAMMRSLGEPARVVDRGELQAVLAEHAGPIVLDAGVADPASLDADLVVGADGFRSAVARHLDPRIRERPAGYVAWRGVAPIAVDPSMAGVVWGDAAEAGVAPMTGGRTYWFATRAGAAEVWRPDAGLWPDPLPELIAATPPSCVLQHEMLDRDPPRRWFDDRHVVIGDAAHAMQPGLGQGGCLAIEDAVVLAALWAEHGGGASTFAAFERVRRPRAMAALRASRTAGRVLHGPRGRLAATVARRTPEPVAMRLAARFASRDAGLRALAPTTGR</sequence>
<evidence type="ECO:0000256" key="4">
    <source>
        <dbReference type="ARBA" id="ARBA00023002"/>
    </source>
</evidence>
<dbReference type="Proteomes" id="UP001501057">
    <property type="component" value="Unassembled WGS sequence"/>
</dbReference>
<dbReference type="PANTHER" id="PTHR46496">
    <property type="match status" value="1"/>
</dbReference>
<keyword evidence="4" id="KW-0560">Oxidoreductase</keyword>
<dbReference type="RefSeq" id="WP_344201898.1">
    <property type="nucleotide sequence ID" value="NZ_BAAAME010000004.1"/>
</dbReference>